<dbReference type="PANTHER" id="PTHR21331">
    <property type="entry name" value="BRCA1-ASSOCIATED ATM ACTIVATOR 1"/>
    <property type="match status" value="1"/>
</dbReference>
<proteinExistence type="predicted"/>
<evidence type="ECO:0000256" key="1">
    <source>
        <dbReference type="ARBA" id="ARBA00004496"/>
    </source>
</evidence>
<accession>A0A9P0M1V0</accession>
<dbReference type="GO" id="GO:0005737">
    <property type="term" value="C:cytoplasm"/>
    <property type="evidence" value="ECO:0007669"/>
    <property type="project" value="UniProtKB-SubCell"/>
</dbReference>
<evidence type="ECO:0000313" key="4">
    <source>
        <dbReference type="Proteomes" id="UP001152888"/>
    </source>
</evidence>
<organism evidence="3 4">
    <name type="scientific">Acanthoscelides obtectus</name>
    <name type="common">Bean weevil</name>
    <name type="synonym">Bruchus obtectus</name>
    <dbReference type="NCBI Taxonomy" id="200917"/>
    <lineage>
        <taxon>Eukaryota</taxon>
        <taxon>Metazoa</taxon>
        <taxon>Ecdysozoa</taxon>
        <taxon>Arthropoda</taxon>
        <taxon>Hexapoda</taxon>
        <taxon>Insecta</taxon>
        <taxon>Pterygota</taxon>
        <taxon>Neoptera</taxon>
        <taxon>Endopterygota</taxon>
        <taxon>Coleoptera</taxon>
        <taxon>Polyphaga</taxon>
        <taxon>Cucujiformia</taxon>
        <taxon>Chrysomeloidea</taxon>
        <taxon>Chrysomelidae</taxon>
        <taxon>Bruchinae</taxon>
        <taxon>Bruchini</taxon>
        <taxon>Acanthoscelides</taxon>
    </lineage>
</organism>
<evidence type="ECO:0000256" key="2">
    <source>
        <dbReference type="ARBA" id="ARBA00022490"/>
    </source>
</evidence>
<dbReference type="EMBL" id="CAKOFQ010007558">
    <property type="protein sequence ID" value="CAH2003812.1"/>
    <property type="molecule type" value="Genomic_DNA"/>
</dbReference>
<dbReference type="InterPro" id="IPR038904">
    <property type="entry name" value="BRAT1"/>
</dbReference>
<keyword evidence="2" id="KW-0963">Cytoplasm</keyword>
<dbReference type="PANTHER" id="PTHR21331:SF2">
    <property type="entry name" value="BRCA1-ASSOCIATED ATM ACTIVATOR 1"/>
    <property type="match status" value="1"/>
</dbReference>
<comment type="caution">
    <text evidence="3">The sequence shown here is derived from an EMBL/GenBank/DDBJ whole genome shotgun (WGS) entry which is preliminary data.</text>
</comment>
<name>A0A9P0M1V0_ACAOB</name>
<protein>
    <submittedName>
        <fullName evidence="3">Uncharacterized protein</fullName>
    </submittedName>
</protein>
<dbReference type="GO" id="GO:0008283">
    <property type="term" value="P:cell population proliferation"/>
    <property type="evidence" value="ECO:0007669"/>
    <property type="project" value="InterPro"/>
</dbReference>
<dbReference type="AlphaFoldDB" id="A0A9P0M1V0"/>
<dbReference type="GO" id="GO:0006974">
    <property type="term" value="P:DNA damage response"/>
    <property type="evidence" value="ECO:0007669"/>
    <property type="project" value="InterPro"/>
</dbReference>
<gene>
    <name evidence="3" type="ORF">ACAOBT_LOCUS27636</name>
</gene>
<dbReference type="GO" id="GO:0005634">
    <property type="term" value="C:nucleus"/>
    <property type="evidence" value="ECO:0007669"/>
    <property type="project" value="TreeGrafter"/>
</dbReference>
<reference evidence="3" key="1">
    <citation type="submission" date="2022-03" db="EMBL/GenBank/DDBJ databases">
        <authorList>
            <person name="Sayadi A."/>
        </authorList>
    </citation>
    <scope>NUCLEOTIDE SEQUENCE</scope>
</reference>
<dbReference type="Proteomes" id="UP001152888">
    <property type="component" value="Unassembled WGS sequence"/>
</dbReference>
<comment type="subcellular location">
    <subcellularLocation>
        <location evidence="1">Cytoplasm</location>
    </subcellularLocation>
</comment>
<dbReference type="OrthoDB" id="10057956at2759"/>
<keyword evidence="4" id="KW-1185">Reference proteome</keyword>
<evidence type="ECO:0000313" key="3">
    <source>
        <dbReference type="EMBL" id="CAH2003812.1"/>
    </source>
</evidence>
<sequence>MREDNKMDLNVNPKLEKVLQKLLEPDFKIKNEVYLNQLISHITDQSATALDSKSIDKENRSYYVSWLKAAIEKWDMVSLPRQNFLTFGLHLAAFICTNEQTFVRLNCENVFERLAAIANKFNSPSVKLAKIKLLTAFLEHKSGLQWVISTNSWNDVLTTALNCPTVYISKEACLFLTRLLEKSIDMNEAFCSNIMYLILIPLKVEKTGIDEESYYMSLKPSLQLISNILELLLQRATVNCVVTKKILAKFNVERHLAEMKSTQNKNVFFNVYSILHLIGFFELLFKFGGLQEPLDIQKISQPSMKYCGITEKFAESLSNPQMLCFLGNSLRYWSHIRDKMTPGESNGSIPMQFENQLMILQLLPVAMISMRLINPNPDNLSGNDDIRDMFFTKIIKNSLPNTFRVVYKWKARFPNQTSFSDASMGLKYFLHSKQHYSRDVANTAFQMLLYTLR</sequence>